<dbReference type="Gene3D" id="1.20.1250.20">
    <property type="entry name" value="MFS general substrate transporter like domains"/>
    <property type="match status" value="1"/>
</dbReference>
<dbReference type="SUPFAM" id="SSF100950">
    <property type="entry name" value="NagB/RpiA/CoA transferase-like"/>
    <property type="match status" value="1"/>
</dbReference>
<keyword evidence="3 8" id="KW-0812">Transmembrane</keyword>
<dbReference type="PANTHER" id="PTHR12778">
    <property type="entry name" value="SOLUTE CARRIER FAMILY 33 ACETYL-COA TRANSPORTER -RELATED"/>
    <property type="match status" value="1"/>
</dbReference>
<name>C1MZT7_MICPC</name>
<dbReference type="Pfam" id="PF01008">
    <property type="entry name" value="IF-2B"/>
    <property type="match status" value="1"/>
</dbReference>
<feature type="transmembrane region" description="Helical" evidence="8">
    <location>
        <begin position="682"/>
        <end position="703"/>
    </location>
</feature>
<feature type="transmembrane region" description="Helical" evidence="8">
    <location>
        <begin position="715"/>
        <end position="733"/>
    </location>
</feature>
<dbReference type="InterPro" id="IPR000649">
    <property type="entry name" value="IF-2B-related"/>
</dbReference>
<evidence type="ECO:0000256" key="7">
    <source>
        <dbReference type="SAM" id="MobiDB-lite"/>
    </source>
</evidence>
<dbReference type="EMBL" id="GG663743">
    <property type="protein sequence ID" value="EEH54659.1"/>
    <property type="molecule type" value="Genomic_DNA"/>
</dbReference>
<dbReference type="SUPFAM" id="SSF103473">
    <property type="entry name" value="MFS general substrate transporter"/>
    <property type="match status" value="1"/>
</dbReference>
<dbReference type="STRING" id="564608.C1MZT7"/>
<evidence type="ECO:0000256" key="3">
    <source>
        <dbReference type="ARBA" id="ARBA00022692"/>
    </source>
</evidence>
<dbReference type="InterPro" id="IPR024371">
    <property type="entry name" value="AcetylCoA_trans_1-like"/>
</dbReference>
<keyword evidence="5 8" id="KW-0472">Membrane</keyword>
<accession>C1MZT7</accession>
<feature type="transmembrane region" description="Helical" evidence="8">
    <location>
        <begin position="850"/>
        <end position="866"/>
    </location>
</feature>
<feature type="transmembrane region" description="Helical" evidence="8">
    <location>
        <begin position="593"/>
        <end position="615"/>
    </location>
</feature>
<dbReference type="InterPro" id="IPR036259">
    <property type="entry name" value="MFS_trans_sf"/>
</dbReference>
<keyword evidence="4 8" id="KW-1133">Transmembrane helix</keyword>
<sequence>MGRHGVSSIHAALDDFVTKLKRGQLETNSIALARHATEVLIHAVAAQQAPTTQGIIDGVRAVSKEMVDARPLELVVGNMCRRVLHIIREEADDRADDGEEGHDVMRAFKAEVIEVIGELVDELESAQSHITGHALEHISPQCVVLTSGGSDVVEAFLREANRKRKFQCVVAEGAPTFGGHRLAKRLADAGIECTATSDASVFAVMSRVNVVVLAAHGVFNNGGVFTKGGGLSVALAAKKHSVPVIVLAGLHELSPLGPGDREFEMNDLLSPAEVIDYTALADCLPAAASFSAGGPGGGGGGGGGEGGIAGGADADANANDGGARERGMEASLDVANPAFDYVPPELVSLFLTDAGGQVPAFVKSLLGEIYSPSRRAFVMAVTRSRTGRIPTRRITHDDDRAPLSHDGDQKRGVSSSSTSSSSLKGDRGSIALLLLLYTLQGVPMGLSASVSFILQEKGATYAEQGIFSLASWPFSLKILWAPLVDALYVRSIGQRRTWLIPLQCVVGATLLWTAENVGALISDEGSDVRTLAGVFFWIYALLASQDIAVDGWALTMLSRENVGLASTCNSVGQTAGFFVSFTGFLVLNSYGSVGLKGFITFWGFVFLSSAVFVFLKKEKPVKPGAVEGVADSYRQAVSIARLPAVLKLCGVLVTRAIAFSAAETITTLKLLERGVPKQHMASISAMMTPVSLCLPLIVARWTGGPRPLDVVVKTWMFRAVAALGASAVVLFVPAGVGDANAAIPWAYYACVFAWTSVYAGLNTIHFVSFMSFYSRVSDADMGGTYMTLLNTVSNLGYKWVETSTMFIIDAVSEKRCEGLRGKAAAVAAAAAMDKATCLAKGGRFVSGDRAFHLAVLATPFIAYAWLKLARAHINSLQSGSMGKWKVRVRN</sequence>
<dbReference type="KEGG" id="mpp:MICPUCDRAFT_48127"/>
<reference evidence="9 10" key="1">
    <citation type="journal article" date="2009" name="Science">
        <title>Green evolution and dynamic adaptations revealed by genomes of the marine picoeukaryotes Micromonas.</title>
        <authorList>
            <person name="Worden A.Z."/>
            <person name="Lee J.H."/>
            <person name="Mock T."/>
            <person name="Rouze P."/>
            <person name="Simmons M.P."/>
            <person name="Aerts A.L."/>
            <person name="Allen A.E."/>
            <person name="Cuvelier M.L."/>
            <person name="Derelle E."/>
            <person name="Everett M.V."/>
            <person name="Foulon E."/>
            <person name="Grimwood J."/>
            <person name="Gundlach H."/>
            <person name="Henrissat B."/>
            <person name="Napoli C."/>
            <person name="McDonald S.M."/>
            <person name="Parker M.S."/>
            <person name="Rombauts S."/>
            <person name="Salamov A."/>
            <person name="Von Dassow P."/>
            <person name="Badger J.H."/>
            <person name="Coutinho P.M."/>
            <person name="Demir E."/>
            <person name="Dubchak I."/>
            <person name="Gentemann C."/>
            <person name="Eikrem W."/>
            <person name="Gready J.E."/>
            <person name="John U."/>
            <person name="Lanier W."/>
            <person name="Lindquist E.A."/>
            <person name="Lucas S."/>
            <person name="Mayer K.F."/>
            <person name="Moreau H."/>
            <person name="Not F."/>
            <person name="Otillar R."/>
            <person name="Panaud O."/>
            <person name="Pangilinan J."/>
            <person name="Paulsen I."/>
            <person name="Piegu B."/>
            <person name="Poliakov A."/>
            <person name="Robbens S."/>
            <person name="Schmutz J."/>
            <person name="Toulza E."/>
            <person name="Wyss T."/>
            <person name="Zelensky A."/>
            <person name="Zhou K."/>
            <person name="Armbrust E.V."/>
            <person name="Bhattacharya D."/>
            <person name="Goodenough U.W."/>
            <person name="Van de Peer Y."/>
            <person name="Grigoriev I.V."/>
        </authorList>
    </citation>
    <scope>NUCLEOTIDE SEQUENCE [LARGE SCALE GENOMIC DNA]</scope>
    <source>
        <strain evidence="9 10">CCMP1545</strain>
    </source>
</reference>
<protein>
    <submittedName>
        <fullName evidence="9">Major facilitator superfamily</fullName>
    </submittedName>
</protein>
<organism evidence="10">
    <name type="scientific">Micromonas pusilla (strain CCMP1545)</name>
    <name type="common">Picoplanktonic green alga</name>
    <dbReference type="NCBI Taxonomy" id="564608"/>
    <lineage>
        <taxon>Eukaryota</taxon>
        <taxon>Viridiplantae</taxon>
        <taxon>Chlorophyta</taxon>
        <taxon>Mamiellophyceae</taxon>
        <taxon>Mamiellales</taxon>
        <taxon>Mamiellaceae</taxon>
        <taxon>Micromonas</taxon>
    </lineage>
</organism>
<dbReference type="GO" id="GO:0016020">
    <property type="term" value="C:membrane"/>
    <property type="evidence" value="ECO:0007669"/>
    <property type="project" value="UniProtKB-SubCell"/>
</dbReference>
<proteinExistence type="inferred from homology"/>
<feature type="transmembrane region" description="Helical" evidence="8">
    <location>
        <begin position="430"/>
        <end position="454"/>
    </location>
</feature>
<dbReference type="Pfam" id="PF13000">
    <property type="entry name" value="Acatn"/>
    <property type="match status" value="3"/>
</dbReference>
<feature type="region of interest" description="Disordered" evidence="7">
    <location>
        <begin position="389"/>
        <end position="424"/>
    </location>
</feature>
<dbReference type="InterPro" id="IPR004752">
    <property type="entry name" value="AmpG_permease/AT-1"/>
</dbReference>
<dbReference type="Proteomes" id="UP000001876">
    <property type="component" value="Unassembled WGS sequence"/>
</dbReference>
<evidence type="ECO:0000256" key="5">
    <source>
        <dbReference type="ARBA" id="ARBA00023136"/>
    </source>
</evidence>
<dbReference type="eggNOG" id="KOG1465">
    <property type="taxonomic scope" value="Eukaryota"/>
</dbReference>
<dbReference type="GeneID" id="9686717"/>
<evidence type="ECO:0000313" key="10">
    <source>
        <dbReference type="Proteomes" id="UP000001876"/>
    </source>
</evidence>
<dbReference type="InterPro" id="IPR037171">
    <property type="entry name" value="NagB/RpiA_transferase-like"/>
</dbReference>
<feature type="transmembrane region" description="Helical" evidence="8">
    <location>
        <begin position="644"/>
        <end position="662"/>
    </location>
</feature>
<dbReference type="InterPro" id="IPR042529">
    <property type="entry name" value="IF_2B-like_C"/>
</dbReference>
<feature type="transmembrane region" description="Helical" evidence="8">
    <location>
        <begin position="562"/>
        <end position="587"/>
    </location>
</feature>
<comment type="subcellular location">
    <subcellularLocation>
        <location evidence="1">Membrane</location>
        <topology evidence="1">Multi-pass membrane protein</topology>
    </subcellularLocation>
</comment>
<evidence type="ECO:0000256" key="4">
    <source>
        <dbReference type="ARBA" id="ARBA00022989"/>
    </source>
</evidence>
<feature type="transmembrane region" description="Helical" evidence="8">
    <location>
        <begin position="496"/>
        <end position="514"/>
    </location>
</feature>
<comment type="similarity">
    <text evidence="2 6">Belongs to the eIF-2B alpha/beta/delta subunits family.</text>
</comment>
<evidence type="ECO:0000256" key="2">
    <source>
        <dbReference type="ARBA" id="ARBA00007251"/>
    </source>
</evidence>
<evidence type="ECO:0000313" key="9">
    <source>
        <dbReference type="EMBL" id="EEH54659.1"/>
    </source>
</evidence>
<dbReference type="RefSeq" id="XP_003061009.1">
    <property type="nucleotide sequence ID" value="XM_003060963.1"/>
</dbReference>
<dbReference type="PANTHER" id="PTHR12778:SF9">
    <property type="entry name" value="ACETYL-COENZYME A TRANSPORTER 1"/>
    <property type="match status" value="1"/>
</dbReference>
<feature type="transmembrane region" description="Helical" evidence="8">
    <location>
        <begin position="534"/>
        <end position="555"/>
    </location>
</feature>
<keyword evidence="10" id="KW-1185">Reference proteome</keyword>
<evidence type="ECO:0000256" key="1">
    <source>
        <dbReference type="ARBA" id="ARBA00004141"/>
    </source>
</evidence>
<evidence type="ECO:0000256" key="6">
    <source>
        <dbReference type="RuleBase" id="RU003814"/>
    </source>
</evidence>
<dbReference type="OrthoDB" id="6415790at2759"/>
<dbReference type="GO" id="GO:0035348">
    <property type="term" value="P:acetyl-CoA transmembrane transport"/>
    <property type="evidence" value="ECO:0007669"/>
    <property type="project" value="InterPro"/>
</dbReference>
<dbReference type="eggNOG" id="KOG3574">
    <property type="taxonomic scope" value="Eukaryota"/>
</dbReference>
<dbReference type="AlphaFoldDB" id="C1MZT7"/>
<feature type="compositionally biased region" description="Basic and acidic residues" evidence="7">
    <location>
        <begin position="394"/>
        <end position="411"/>
    </location>
</feature>
<feature type="transmembrane region" description="Helical" evidence="8">
    <location>
        <begin position="745"/>
        <end position="767"/>
    </location>
</feature>
<evidence type="ECO:0000256" key="8">
    <source>
        <dbReference type="SAM" id="Phobius"/>
    </source>
</evidence>
<dbReference type="Gene3D" id="3.40.50.10470">
    <property type="entry name" value="Translation initiation factor eif-2b, domain 2"/>
    <property type="match status" value="1"/>
</dbReference>
<gene>
    <name evidence="9" type="ORF">MICPUCDRAFT_48127</name>
</gene>
<feature type="transmembrane region" description="Helical" evidence="8">
    <location>
        <begin position="466"/>
        <end position="489"/>
    </location>
</feature>
<dbReference type="GO" id="GO:0008521">
    <property type="term" value="F:acetyl-CoA transmembrane transporter activity"/>
    <property type="evidence" value="ECO:0007669"/>
    <property type="project" value="InterPro"/>
</dbReference>